<dbReference type="GeneID" id="93520533"/>
<gene>
    <name evidence="3" type="ORF">PZS58_09615</name>
</gene>
<evidence type="ECO:0000313" key="3">
    <source>
        <dbReference type="EMBL" id="MDE8769783.1"/>
    </source>
</evidence>
<protein>
    <recommendedName>
        <fullName evidence="5">Acid shock protein</fullName>
    </recommendedName>
</protein>
<feature type="chain" id="PRO_5042521523" description="Acid shock protein" evidence="2">
    <location>
        <begin position="23"/>
        <end position="67"/>
    </location>
</feature>
<feature type="signal peptide" evidence="2">
    <location>
        <begin position="1"/>
        <end position="22"/>
    </location>
</feature>
<dbReference type="RefSeq" id="WP_127891330.1">
    <property type="nucleotide sequence ID" value="NZ_AP022374.1"/>
</dbReference>
<evidence type="ECO:0000256" key="2">
    <source>
        <dbReference type="SAM" id="SignalP"/>
    </source>
</evidence>
<keyword evidence="2" id="KW-0732">Signal</keyword>
<feature type="region of interest" description="Disordered" evidence="1">
    <location>
        <begin position="17"/>
        <end position="67"/>
    </location>
</feature>
<evidence type="ECO:0000256" key="1">
    <source>
        <dbReference type="SAM" id="MobiDB-lite"/>
    </source>
</evidence>
<accession>A0AAJ1NA66</accession>
<feature type="compositionally biased region" description="Basic residues" evidence="1">
    <location>
        <begin position="39"/>
        <end position="67"/>
    </location>
</feature>
<evidence type="ECO:0000313" key="4">
    <source>
        <dbReference type="Proteomes" id="UP001163056"/>
    </source>
</evidence>
<organism evidence="3 4">
    <name type="scientific">Providencia stuartii</name>
    <dbReference type="NCBI Taxonomy" id="588"/>
    <lineage>
        <taxon>Bacteria</taxon>
        <taxon>Pseudomonadati</taxon>
        <taxon>Pseudomonadota</taxon>
        <taxon>Gammaproteobacteria</taxon>
        <taxon>Enterobacterales</taxon>
        <taxon>Morganellaceae</taxon>
        <taxon>Providencia</taxon>
    </lineage>
</organism>
<sequence length="67" mass="7423">MKRFILLALCTTLILPTMGAQASPRSHHTEAKISASPVKAHKNKKPTPPPKKKKAPRKHKSKIPPRP</sequence>
<dbReference type="KEGG" id="psx:DR96_389"/>
<proteinExistence type="predicted"/>
<dbReference type="Proteomes" id="UP001163056">
    <property type="component" value="Unassembled WGS sequence"/>
</dbReference>
<dbReference type="AlphaFoldDB" id="A0AAJ1NA66"/>
<name>A0AAJ1NA66_PROST</name>
<comment type="caution">
    <text evidence="3">The sequence shown here is derived from an EMBL/GenBank/DDBJ whole genome shotgun (WGS) entry which is preliminary data.</text>
</comment>
<evidence type="ECO:0008006" key="5">
    <source>
        <dbReference type="Google" id="ProtNLM"/>
    </source>
</evidence>
<dbReference type="EMBL" id="JAREJI010000004">
    <property type="protein sequence ID" value="MDE8769783.1"/>
    <property type="molecule type" value="Genomic_DNA"/>
</dbReference>
<reference evidence="3 4" key="1">
    <citation type="submission" date="2023-03" db="EMBL/GenBank/DDBJ databases">
        <title>WGS of NDM-producing Providencia thailandensis from Ukrainian patients.</title>
        <authorList>
            <person name="Zabicka D."/>
            <person name="Izdebski R."/>
            <person name="Urbanowicz P."/>
            <person name="Biedrzycka M."/>
            <person name="Guzek A."/>
            <person name="Gniadkowski M."/>
        </authorList>
    </citation>
    <scope>NUCLEOTIDE SEQUENCE [LARGE SCALE GENOMIC DNA]</scope>
    <source>
        <strain evidence="3 4">8015-22</strain>
    </source>
</reference>